<feature type="compositionally biased region" description="Polar residues" evidence="1">
    <location>
        <begin position="103"/>
        <end position="116"/>
    </location>
</feature>
<reference evidence="2" key="1">
    <citation type="submission" date="2024-03" db="EMBL/GenBank/DDBJ databases">
        <title>WGS assembly of Saponaria officinalis var. Norfolk2.</title>
        <authorList>
            <person name="Jenkins J."/>
            <person name="Shu S."/>
            <person name="Grimwood J."/>
            <person name="Barry K."/>
            <person name="Goodstein D."/>
            <person name="Schmutz J."/>
            <person name="Leebens-Mack J."/>
            <person name="Osbourn A."/>
        </authorList>
    </citation>
    <scope>NUCLEOTIDE SEQUENCE [LARGE SCALE GENOMIC DNA]</scope>
    <source>
        <strain evidence="2">JIC</strain>
    </source>
</reference>
<proteinExistence type="predicted"/>
<dbReference type="Proteomes" id="UP001443914">
    <property type="component" value="Unassembled WGS sequence"/>
</dbReference>
<protein>
    <submittedName>
        <fullName evidence="2">Uncharacterized protein</fullName>
    </submittedName>
</protein>
<dbReference type="EMBL" id="JBDFQZ010000013">
    <property type="protein sequence ID" value="KAK9669702.1"/>
    <property type="molecule type" value="Genomic_DNA"/>
</dbReference>
<accession>A0AAW1H441</accession>
<keyword evidence="3" id="KW-1185">Reference proteome</keyword>
<comment type="caution">
    <text evidence="2">The sequence shown here is derived from an EMBL/GenBank/DDBJ whole genome shotgun (WGS) entry which is preliminary data.</text>
</comment>
<evidence type="ECO:0000256" key="1">
    <source>
        <dbReference type="SAM" id="MobiDB-lite"/>
    </source>
</evidence>
<feature type="region of interest" description="Disordered" evidence="1">
    <location>
        <begin position="103"/>
        <end position="131"/>
    </location>
</feature>
<dbReference type="AlphaFoldDB" id="A0AAW1H441"/>
<sequence length="131" mass="15979">MFVRTHLIFTQIQKLNISIHAQNSNKSVKHAEYHKFKRKILHLIQKFVRQKPNISIHQQNSNRLVKHARYHKFKRQKFRNYIQTKPHLIQMFVRTHLNLHSNSKTNISMHPQNSNKSVKHARYHKFKRQKS</sequence>
<organism evidence="2 3">
    <name type="scientific">Saponaria officinalis</name>
    <name type="common">Common soapwort</name>
    <name type="synonym">Lychnis saponaria</name>
    <dbReference type="NCBI Taxonomy" id="3572"/>
    <lineage>
        <taxon>Eukaryota</taxon>
        <taxon>Viridiplantae</taxon>
        <taxon>Streptophyta</taxon>
        <taxon>Embryophyta</taxon>
        <taxon>Tracheophyta</taxon>
        <taxon>Spermatophyta</taxon>
        <taxon>Magnoliopsida</taxon>
        <taxon>eudicotyledons</taxon>
        <taxon>Gunneridae</taxon>
        <taxon>Pentapetalae</taxon>
        <taxon>Caryophyllales</taxon>
        <taxon>Caryophyllaceae</taxon>
        <taxon>Caryophylleae</taxon>
        <taxon>Saponaria</taxon>
    </lineage>
</organism>
<evidence type="ECO:0000313" key="2">
    <source>
        <dbReference type="EMBL" id="KAK9669702.1"/>
    </source>
</evidence>
<gene>
    <name evidence="2" type="ORF">RND81_13G149300</name>
</gene>
<evidence type="ECO:0000313" key="3">
    <source>
        <dbReference type="Proteomes" id="UP001443914"/>
    </source>
</evidence>
<feature type="compositionally biased region" description="Basic residues" evidence="1">
    <location>
        <begin position="117"/>
        <end position="131"/>
    </location>
</feature>
<name>A0AAW1H441_SAPOF</name>